<dbReference type="Pfam" id="PF17868">
    <property type="entry name" value="AAA_lid_8"/>
    <property type="match status" value="1"/>
</dbReference>
<dbReference type="PANTHER" id="PTHR32204">
    <property type="entry name" value="ATPASE RAVA"/>
    <property type="match status" value="1"/>
</dbReference>
<evidence type="ECO:0000313" key="2">
    <source>
        <dbReference type="EMBL" id="VAW66101.1"/>
    </source>
</evidence>
<dbReference type="InterPro" id="IPR041538">
    <property type="entry name" value="RavA-like_AAA_lid"/>
</dbReference>
<protein>
    <submittedName>
        <fullName evidence="2">2-component regulator</fullName>
    </submittedName>
</protein>
<proteinExistence type="predicted"/>
<dbReference type="InterPro" id="IPR003593">
    <property type="entry name" value="AAA+_ATPase"/>
</dbReference>
<sequence length="513" mass="59158">MKKQLKNIFSYIESGLIERTVPVRLSLLAALSGEHLLLLGPPGTAKSEMARKLCNVFSNINYFERLLTRFSVPEELFGPLSIKALEKDRYHRLTQRYLPDASVAFIDEIFKANSAILNSLLTILNEREFDNGNVREKIPLISVIAASNELPEDESLDALFDRFMIRYQVKPVTQEEFASLLNISAASTHERPVEKLSISDIENIQEKAATIKLSKKSHDLFCDLRIYLSSKSVYISDRRWRKALKILQVCAFTNDKSEVNEWDCLLLTHILWQQPEQIADLNNWFIEYLNLDIYASAKRIEKLVLAWENKLEEDKKKSTHKTNANGAFLYKTPEGKTTTQHERVSLAERNNEVLFLAPPDQKDRTNQGKGYTLIELENNFFDESYKQTHIDGRWVDVQNYINNTQNRLVNRIDFEALVEPFYFSQNYIDNQCAELSGVIDDVKSICAHYESMQSDVKTISENHIWLKGGLIDRIGFDVEKFIPELTSYCQRFQSLLHGVGSLKIKDFPKVPVK</sequence>
<dbReference type="EMBL" id="UOFH01000336">
    <property type="protein sequence ID" value="VAW66101.1"/>
    <property type="molecule type" value="Genomic_DNA"/>
</dbReference>
<dbReference type="AlphaFoldDB" id="A0A3B0XEJ5"/>
<dbReference type="PRINTS" id="PR00300">
    <property type="entry name" value="CLPPROTEASEA"/>
</dbReference>
<accession>A0A3B0XEJ5</accession>
<organism evidence="2">
    <name type="scientific">hydrothermal vent metagenome</name>
    <dbReference type="NCBI Taxonomy" id="652676"/>
    <lineage>
        <taxon>unclassified sequences</taxon>
        <taxon>metagenomes</taxon>
        <taxon>ecological metagenomes</taxon>
    </lineage>
</organism>
<dbReference type="Gene3D" id="3.40.50.300">
    <property type="entry name" value="P-loop containing nucleotide triphosphate hydrolases"/>
    <property type="match status" value="1"/>
</dbReference>
<dbReference type="GO" id="GO:0005524">
    <property type="term" value="F:ATP binding"/>
    <property type="evidence" value="ECO:0007669"/>
    <property type="project" value="InterPro"/>
</dbReference>
<name>A0A3B0XEJ5_9ZZZZ</name>
<evidence type="ECO:0000259" key="1">
    <source>
        <dbReference type="SMART" id="SM00382"/>
    </source>
</evidence>
<feature type="domain" description="AAA+ ATPase" evidence="1">
    <location>
        <begin position="32"/>
        <end position="173"/>
    </location>
</feature>
<dbReference type="InterPro" id="IPR027417">
    <property type="entry name" value="P-loop_NTPase"/>
</dbReference>
<dbReference type="InterPro" id="IPR001270">
    <property type="entry name" value="ClpA/B"/>
</dbReference>
<gene>
    <name evidence="2" type="ORF">MNBD_GAMMA08-2373</name>
</gene>
<dbReference type="SUPFAM" id="SSF52540">
    <property type="entry name" value="P-loop containing nucleoside triphosphate hydrolases"/>
    <property type="match status" value="1"/>
</dbReference>
<dbReference type="PANTHER" id="PTHR32204:SF0">
    <property type="entry name" value="ATPASE RAVA"/>
    <property type="match status" value="1"/>
</dbReference>
<dbReference type="SMART" id="SM00382">
    <property type="entry name" value="AAA"/>
    <property type="match status" value="1"/>
</dbReference>
<dbReference type="Pfam" id="PF20030">
    <property type="entry name" value="bpMoxR"/>
    <property type="match status" value="1"/>
</dbReference>
<dbReference type="InterPro" id="IPR050513">
    <property type="entry name" value="RavA_ATPases"/>
</dbReference>
<dbReference type="InterPro" id="IPR045427">
    <property type="entry name" value="MoxR"/>
</dbReference>
<dbReference type="CDD" id="cd00009">
    <property type="entry name" value="AAA"/>
    <property type="match status" value="1"/>
</dbReference>
<reference evidence="2" key="1">
    <citation type="submission" date="2018-06" db="EMBL/GenBank/DDBJ databases">
        <authorList>
            <person name="Zhirakovskaya E."/>
        </authorList>
    </citation>
    <scope>NUCLEOTIDE SEQUENCE</scope>
</reference>